<proteinExistence type="predicted"/>
<dbReference type="Proteomes" id="UP001295469">
    <property type="component" value="Chromosome A05"/>
</dbReference>
<sequence>MKSTGKSPVSTNKSPMAVYINDVSPGPADCNRLDRSENRNHPLGFRNSARKTPSLLYLKGRLLIAASMQPARMEELETCFGDDNRFIAKHENQIKGCLLSHLFTHSTSISSQL</sequence>
<protein>
    <submittedName>
        <fullName evidence="1">(rape) hypothetical protein</fullName>
    </submittedName>
</protein>
<gene>
    <name evidence="1" type="ORF">DARMORV10_A05P29500.1</name>
</gene>
<name>A0A816U9Q1_BRANA</name>
<dbReference type="AlphaFoldDB" id="A0A816U9Q1"/>
<organism evidence="1">
    <name type="scientific">Brassica napus</name>
    <name type="common">Rape</name>
    <dbReference type="NCBI Taxonomy" id="3708"/>
    <lineage>
        <taxon>Eukaryota</taxon>
        <taxon>Viridiplantae</taxon>
        <taxon>Streptophyta</taxon>
        <taxon>Embryophyta</taxon>
        <taxon>Tracheophyta</taxon>
        <taxon>Spermatophyta</taxon>
        <taxon>Magnoliopsida</taxon>
        <taxon>eudicotyledons</taxon>
        <taxon>Gunneridae</taxon>
        <taxon>Pentapetalae</taxon>
        <taxon>rosids</taxon>
        <taxon>malvids</taxon>
        <taxon>Brassicales</taxon>
        <taxon>Brassicaceae</taxon>
        <taxon>Brassiceae</taxon>
        <taxon>Brassica</taxon>
    </lineage>
</organism>
<dbReference type="EMBL" id="HG994359">
    <property type="protein sequence ID" value="CAF2100110.1"/>
    <property type="molecule type" value="Genomic_DNA"/>
</dbReference>
<evidence type="ECO:0000313" key="1">
    <source>
        <dbReference type="EMBL" id="CAF2100110.1"/>
    </source>
</evidence>
<reference evidence="1" key="1">
    <citation type="submission" date="2021-01" db="EMBL/GenBank/DDBJ databases">
        <authorList>
            <consortium name="Genoscope - CEA"/>
            <person name="William W."/>
        </authorList>
    </citation>
    <scope>NUCLEOTIDE SEQUENCE</scope>
</reference>
<accession>A0A816U9Q1</accession>